<dbReference type="PANTHER" id="PTHR47074">
    <property type="entry name" value="BNAC02G40300D PROTEIN"/>
    <property type="match status" value="1"/>
</dbReference>
<dbReference type="STRING" id="4540.A0A3L6QBZ7"/>
<gene>
    <name evidence="3" type="ORF">C2845_PM15G17890</name>
</gene>
<feature type="domain" description="Reverse transcriptase zinc-binding" evidence="2">
    <location>
        <begin position="81"/>
        <end position="147"/>
    </location>
</feature>
<dbReference type="OrthoDB" id="663515at2759"/>
<accession>A0A3L6QBZ7</accession>
<dbReference type="InterPro" id="IPR052929">
    <property type="entry name" value="RNase_H-like_EbsB-rel"/>
</dbReference>
<feature type="domain" description="RNase H type-1" evidence="1">
    <location>
        <begin position="251"/>
        <end position="372"/>
    </location>
</feature>
<dbReference type="InterPro" id="IPR044730">
    <property type="entry name" value="RNase_H-like_dom_plant"/>
</dbReference>
<dbReference type="Gene3D" id="3.30.420.10">
    <property type="entry name" value="Ribonuclease H-like superfamily/Ribonuclease H"/>
    <property type="match status" value="1"/>
</dbReference>
<dbReference type="InterPro" id="IPR002156">
    <property type="entry name" value="RNaseH_domain"/>
</dbReference>
<name>A0A3L6QBZ7_PANMI</name>
<dbReference type="InterPro" id="IPR036397">
    <property type="entry name" value="RNaseH_sf"/>
</dbReference>
<dbReference type="Proteomes" id="UP000275267">
    <property type="component" value="Unassembled WGS sequence"/>
</dbReference>
<reference evidence="4" key="1">
    <citation type="journal article" date="2019" name="Nat. Commun.">
        <title>The genome of broomcorn millet.</title>
        <authorList>
            <person name="Zou C."/>
            <person name="Miki D."/>
            <person name="Li D."/>
            <person name="Tang Q."/>
            <person name="Xiao L."/>
            <person name="Rajput S."/>
            <person name="Deng P."/>
            <person name="Jia W."/>
            <person name="Huang R."/>
            <person name="Zhang M."/>
            <person name="Sun Y."/>
            <person name="Hu J."/>
            <person name="Fu X."/>
            <person name="Schnable P.S."/>
            <person name="Li F."/>
            <person name="Zhang H."/>
            <person name="Feng B."/>
            <person name="Zhu X."/>
            <person name="Liu R."/>
            <person name="Schnable J.C."/>
            <person name="Zhu J.-K."/>
            <person name="Zhang H."/>
        </authorList>
    </citation>
    <scope>NUCLEOTIDE SEQUENCE [LARGE SCALE GENOMIC DNA]</scope>
</reference>
<dbReference type="Pfam" id="PF13966">
    <property type="entry name" value="zf-RVT"/>
    <property type="match status" value="1"/>
</dbReference>
<dbReference type="PANTHER" id="PTHR47074:SF11">
    <property type="entry name" value="REVERSE TRANSCRIPTASE-LIKE PROTEIN"/>
    <property type="match status" value="1"/>
</dbReference>
<evidence type="ECO:0000259" key="2">
    <source>
        <dbReference type="Pfam" id="PF13966"/>
    </source>
</evidence>
<proteinExistence type="predicted"/>
<sequence length="397" mass="44564">MAGRFVFQKLASEMSRSTGRLSSRASASARAAAPVILIPRASEAGIGTISTGAAVHPGTAVANKSAIHGYEDGPGLSSEGDWKLIWRLEVPPKVRVFWWRVMHEFLPARQILHKRHIECLAACEVCGADQETIRHVLLECTMAKLFWENTKKLAGVEIRHMHPETWARDLLLAKVCPRREAAAIICGMWALWVARNRRHHGEQPIQVQQAVLWARDTAFDLWQIMHKANEVPLERIVVRWKPPEIDWMKCNVDGAYYPTDGSGATGLVLRDHRGAFAGARARWQKHSLNALSMEVQAVKEGMEFALDKGIRKLVVATDCLEVVKLWELGGRQRSVISPTLADIRHRSRSFEDFVLLFEGRSCNRVAHQCAKLVSSSSLVEEWPCSPPVLLDLLDADW</sequence>
<dbReference type="SUPFAM" id="SSF53098">
    <property type="entry name" value="Ribonuclease H-like"/>
    <property type="match status" value="1"/>
</dbReference>
<dbReference type="AlphaFoldDB" id="A0A3L6QBZ7"/>
<dbReference type="CDD" id="cd06222">
    <property type="entry name" value="RNase_H_like"/>
    <property type="match status" value="1"/>
</dbReference>
<dbReference type="GO" id="GO:0003676">
    <property type="term" value="F:nucleic acid binding"/>
    <property type="evidence" value="ECO:0007669"/>
    <property type="project" value="InterPro"/>
</dbReference>
<comment type="caution">
    <text evidence="3">The sequence shown here is derived from an EMBL/GenBank/DDBJ whole genome shotgun (WGS) entry which is preliminary data.</text>
</comment>
<dbReference type="GO" id="GO:0004523">
    <property type="term" value="F:RNA-DNA hybrid ribonuclease activity"/>
    <property type="evidence" value="ECO:0007669"/>
    <property type="project" value="InterPro"/>
</dbReference>
<dbReference type="Pfam" id="PF13456">
    <property type="entry name" value="RVT_3"/>
    <property type="match status" value="1"/>
</dbReference>
<organism evidence="3 4">
    <name type="scientific">Panicum miliaceum</name>
    <name type="common">Proso millet</name>
    <name type="synonym">Broomcorn millet</name>
    <dbReference type="NCBI Taxonomy" id="4540"/>
    <lineage>
        <taxon>Eukaryota</taxon>
        <taxon>Viridiplantae</taxon>
        <taxon>Streptophyta</taxon>
        <taxon>Embryophyta</taxon>
        <taxon>Tracheophyta</taxon>
        <taxon>Spermatophyta</taxon>
        <taxon>Magnoliopsida</taxon>
        <taxon>Liliopsida</taxon>
        <taxon>Poales</taxon>
        <taxon>Poaceae</taxon>
        <taxon>PACMAD clade</taxon>
        <taxon>Panicoideae</taxon>
        <taxon>Panicodae</taxon>
        <taxon>Paniceae</taxon>
        <taxon>Panicinae</taxon>
        <taxon>Panicum</taxon>
        <taxon>Panicum sect. Panicum</taxon>
    </lineage>
</organism>
<keyword evidence="4" id="KW-1185">Reference proteome</keyword>
<evidence type="ECO:0000313" key="3">
    <source>
        <dbReference type="EMBL" id="RLM75358.1"/>
    </source>
</evidence>
<dbReference type="InterPro" id="IPR012337">
    <property type="entry name" value="RNaseH-like_sf"/>
</dbReference>
<dbReference type="InterPro" id="IPR026960">
    <property type="entry name" value="RVT-Znf"/>
</dbReference>
<evidence type="ECO:0000313" key="4">
    <source>
        <dbReference type="Proteomes" id="UP000275267"/>
    </source>
</evidence>
<evidence type="ECO:0000259" key="1">
    <source>
        <dbReference type="Pfam" id="PF13456"/>
    </source>
</evidence>
<protein>
    <recommendedName>
        <fullName evidence="5">RNase H type-1 domain-containing protein</fullName>
    </recommendedName>
</protein>
<evidence type="ECO:0008006" key="5">
    <source>
        <dbReference type="Google" id="ProtNLM"/>
    </source>
</evidence>
<dbReference type="EMBL" id="PQIB02000013">
    <property type="protein sequence ID" value="RLM75358.1"/>
    <property type="molecule type" value="Genomic_DNA"/>
</dbReference>